<organism evidence="3">
    <name type="scientific">Dissoconium aciculare CBS 342.82</name>
    <dbReference type="NCBI Taxonomy" id="1314786"/>
    <lineage>
        <taxon>Eukaryota</taxon>
        <taxon>Fungi</taxon>
        <taxon>Dikarya</taxon>
        <taxon>Ascomycota</taxon>
        <taxon>Pezizomycotina</taxon>
        <taxon>Dothideomycetes</taxon>
        <taxon>Dothideomycetidae</taxon>
        <taxon>Mycosphaerellales</taxon>
        <taxon>Dissoconiaceae</taxon>
        <taxon>Dissoconium</taxon>
    </lineage>
</organism>
<feature type="region of interest" description="Disordered" evidence="1">
    <location>
        <begin position="400"/>
        <end position="421"/>
    </location>
</feature>
<evidence type="ECO:0000313" key="2">
    <source>
        <dbReference type="Proteomes" id="UP000504637"/>
    </source>
</evidence>
<sequence>MIRSTDPTVLVPSTQSAVLSTQPTTTQAQTVAAITQCSTLVSPSCVPCFIDAATKVYSFPTSLVLITSTVWLQTFVYTSDGILTTSISTSTKSETLVKTTGTVSSTNTEPTSKHATYSKPITWTTDDYTLTYPNTYIQYHAFSGVGAPSPTQASGASRTTACASHQAIRSLTLPVTTDRSALLYTVNGAISQPLPTTIPPNIITYLDSLATVGSQLGNRSFGSCLPITSIRKITSCPTSTIATITPTTSATSTSSRPVTQISDDPSATDSVAPTTAYSTAPAITPITAATMFTTGTIISRAPPGWPSPGSTRQDTTSIAGYYYIDGETLRPGEAITRAGPVISLASNGATYYVNGRPFTVVSGSEIRLGTSTITATTMHQTTTTTQTTAHDMGDLILSGLGSQQGPDTSVTPGSVKGDGSDGRQVGALGSFAAVLGAAILIL</sequence>
<evidence type="ECO:0000256" key="1">
    <source>
        <dbReference type="SAM" id="MobiDB-lite"/>
    </source>
</evidence>
<reference evidence="3" key="3">
    <citation type="submission" date="2025-08" db="UniProtKB">
        <authorList>
            <consortium name="RefSeq"/>
        </authorList>
    </citation>
    <scope>IDENTIFICATION</scope>
    <source>
        <strain evidence="3">CBS 342.82</strain>
    </source>
</reference>
<reference evidence="3" key="1">
    <citation type="submission" date="2020-01" db="EMBL/GenBank/DDBJ databases">
        <authorList>
            <consortium name="DOE Joint Genome Institute"/>
            <person name="Haridas S."/>
            <person name="Albert R."/>
            <person name="Binder M."/>
            <person name="Bloem J."/>
            <person name="Labutti K."/>
            <person name="Salamov A."/>
            <person name="Andreopoulos B."/>
            <person name="Baker S.E."/>
            <person name="Barry K."/>
            <person name="Bills G."/>
            <person name="Bluhm B.H."/>
            <person name="Cannon C."/>
            <person name="Castanera R."/>
            <person name="Culley D.E."/>
            <person name="Daum C."/>
            <person name="Ezra D."/>
            <person name="Gonzalez J.B."/>
            <person name="Henrissat B."/>
            <person name="Kuo A."/>
            <person name="Liang C."/>
            <person name="Lipzen A."/>
            <person name="Lutzoni F."/>
            <person name="Magnuson J."/>
            <person name="Mondo S."/>
            <person name="Nolan M."/>
            <person name="Ohm R."/>
            <person name="Pangilinan J."/>
            <person name="Park H.-J."/>
            <person name="Ramirez L."/>
            <person name="Alfaro M."/>
            <person name="Sun H."/>
            <person name="Tritt A."/>
            <person name="Yoshinaga Y."/>
            <person name="Zwiers L.-H."/>
            <person name="Turgeon B.G."/>
            <person name="Goodwin S.B."/>
            <person name="Spatafora J.W."/>
            <person name="Crous P.W."/>
            <person name="Grigoriev I.V."/>
        </authorList>
    </citation>
    <scope>NUCLEOTIDE SEQUENCE</scope>
    <source>
        <strain evidence="3">CBS 342.82</strain>
    </source>
</reference>
<protein>
    <submittedName>
        <fullName evidence="3">Uncharacterized protein</fullName>
    </submittedName>
</protein>
<dbReference type="RefSeq" id="XP_033455221.1">
    <property type="nucleotide sequence ID" value="XM_033603534.1"/>
</dbReference>
<feature type="compositionally biased region" description="Polar residues" evidence="1">
    <location>
        <begin position="400"/>
        <end position="412"/>
    </location>
</feature>
<dbReference type="GeneID" id="54361334"/>
<proteinExistence type="predicted"/>
<keyword evidence="2" id="KW-1185">Reference proteome</keyword>
<evidence type="ECO:0000313" key="3">
    <source>
        <dbReference type="RefSeq" id="XP_033455221.1"/>
    </source>
</evidence>
<dbReference type="Proteomes" id="UP000504637">
    <property type="component" value="Unplaced"/>
</dbReference>
<feature type="compositionally biased region" description="Polar residues" evidence="1">
    <location>
        <begin position="256"/>
        <end position="271"/>
    </location>
</feature>
<reference evidence="3" key="2">
    <citation type="submission" date="2020-04" db="EMBL/GenBank/DDBJ databases">
        <authorList>
            <consortium name="NCBI Genome Project"/>
        </authorList>
    </citation>
    <scope>NUCLEOTIDE SEQUENCE</scope>
    <source>
        <strain evidence="3">CBS 342.82</strain>
    </source>
</reference>
<feature type="region of interest" description="Disordered" evidence="1">
    <location>
        <begin position="247"/>
        <end position="273"/>
    </location>
</feature>
<accession>A0A6J3LQR8</accession>
<dbReference type="AlphaFoldDB" id="A0A6J3LQR8"/>
<gene>
    <name evidence="3" type="ORF">K489DRAFT_374520</name>
</gene>
<name>A0A6J3LQR8_9PEZI</name>